<keyword evidence="12" id="KW-1185">Reference proteome</keyword>
<accession>A0ABD2JMU9</accession>
<feature type="region of interest" description="Disordered" evidence="9">
    <location>
        <begin position="1"/>
        <end position="74"/>
    </location>
</feature>
<dbReference type="InterPro" id="IPR036397">
    <property type="entry name" value="RNaseH_sf"/>
</dbReference>
<dbReference type="EC" id="2.7.7.7" evidence="2"/>
<evidence type="ECO:0000256" key="2">
    <source>
        <dbReference type="ARBA" id="ARBA00012417"/>
    </source>
</evidence>
<name>A0ABD2JMU9_9BILA</name>
<evidence type="ECO:0000313" key="12">
    <source>
        <dbReference type="Proteomes" id="UP001620626"/>
    </source>
</evidence>
<evidence type="ECO:0000313" key="11">
    <source>
        <dbReference type="EMBL" id="KAL3091949.1"/>
    </source>
</evidence>
<keyword evidence="6" id="KW-0239">DNA-directed DNA polymerase</keyword>
<dbReference type="GO" id="GO:0003887">
    <property type="term" value="F:DNA-directed DNA polymerase activity"/>
    <property type="evidence" value="ECO:0007669"/>
    <property type="project" value="UniProtKB-KW"/>
</dbReference>
<dbReference type="PANTHER" id="PTHR33568:SF3">
    <property type="entry name" value="DNA-DIRECTED DNA POLYMERASE"/>
    <property type="match status" value="1"/>
</dbReference>
<keyword evidence="3" id="KW-0808">Transferase</keyword>
<reference evidence="11 12" key="1">
    <citation type="submission" date="2024-10" db="EMBL/GenBank/DDBJ databases">
        <authorList>
            <person name="Kim D."/>
        </authorList>
    </citation>
    <scope>NUCLEOTIDE SEQUENCE [LARGE SCALE GENOMIC DNA]</scope>
    <source>
        <strain evidence="11">BH-2024</strain>
    </source>
</reference>
<feature type="domain" description="C2H2-type" evidence="10">
    <location>
        <begin position="848"/>
        <end position="869"/>
    </location>
</feature>
<keyword evidence="7" id="KW-0238">DNA-binding</keyword>
<dbReference type="EMBL" id="JBICBT010000937">
    <property type="protein sequence ID" value="KAL3091949.1"/>
    <property type="molecule type" value="Genomic_DNA"/>
</dbReference>
<dbReference type="InterPro" id="IPR012337">
    <property type="entry name" value="RNaseH-like_sf"/>
</dbReference>
<evidence type="ECO:0000256" key="9">
    <source>
        <dbReference type="SAM" id="MobiDB-lite"/>
    </source>
</evidence>
<dbReference type="Gene3D" id="1.10.287.690">
    <property type="entry name" value="Helix hairpin bin"/>
    <property type="match status" value="1"/>
</dbReference>
<evidence type="ECO:0000256" key="4">
    <source>
        <dbReference type="ARBA" id="ARBA00022695"/>
    </source>
</evidence>
<evidence type="ECO:0000256" key="7">
    <source>
        <dbReference type="ARBA" id="ARBA00023125"/>
    </source>
</evidence>
<dbReference type="Proteomes" id="UP001620626">
    <property type="component" value="Unassembled WGS sequence"/>
</dbReference>
<sequence length="1171" mass="135926">MTSERKRDISVENGSKQSQPHPKQPKWDFRSMAYFEQYPTEPQMEEKIQRQPSAAANHQTGMGDDSTSTNTDDEQAQQPLYKEITNHIHKMDRFAVQRHVTEFLLNAQHEQPDEALRQAFKELIVRAVQNAEEQNGRVVSKLGITVTGKGLNDPVVLPIRPQIQNNADVLMAELDKLGQSEGDEGGADKKTLLLSEPVEIVVTCLTPPDGSAPRFYPYQSWPYNETQRIRIRNNDNYCLFHALVAGRAYHDKEIFLLNAKSANASEEYPFMEAIKSRSDFSKNLEAFNRFLTNADRMKSAVKEIMNAAEISDDLSAYGIEHIQLVQQYWVYHEKKSGCFIKCVTVPKEKQRYRIVVWDTETRLHQLEDEGQRIHVANFLSARVTCTECCDSSEENYTCDICCSNNGVLERMKDWSEADGDEPVADFIEWILRAWARRPDVVMNGLKIYEFRVQHSRQHSMLIWRDSCLIMPVALAELKKTFNLDCEDKPFFPYAFNTREHYSVRLQHLPDEKEYDSGSMKADKCEKFQKWYNENKETPFYLPDELRTYCQNDTEILLKALLKFRHLLMHDITKGFDVLPISCTIASACMNIFKAQFMEEKQLAIVPELGYERNDRASVVAIKYLDWRSKSEGIEIQHAGNGREKRWKNFKLDGWIESQQRCIEVLGCYWHGCNRCFNPDEQLVDGKTCSELYETTQDRLRQLREPDSDGNCLEVEEVWECDINAMLKKNDEMRTFFGDLANERGPLDPRLAYCGGRTGPLRLFAEPAEDEKISVFDIVSLYPWVNYDTNYPIGVPTIVRPSSEEMIVNWTKPKDLEYRGIYRVRVIPPRGLQIPVLPTKIDERLLFSCCHRCAASFRKSVTRCTHKCNHSEKERAYTGNYTHIELEKALEMGYVIDRFWRAWHYEEWSDQIFKGYVESSGFPDGTETPEQKQQYIGEYRRIYSVELDLGRIKKNPGLRFIAKLMLNSLWGKFSMRNQLGSNKVITRPQEFYDLVNNYRMEISTIIPISDDAIRVMYKPKKNFIAEHTSSNIVLSLWTTSRARLKLLDYMLQCHNTLGAELLYTDTDSVMVLHKSDRIPVQTGEYLGQMSEEYTDYDIKTYACGGAKQYALKMVHKQTKAVKYVQKIRGITFDVNNSQELQFKLQLGNNFDGHCHHFVQYMGGWETLDGHDA</sequence>
<evidence type="ECO:0000256" key="5">
    <source>
        <dbReference type="ARBA" id="ARBA00022705"/>
    </source>
</evidence>
<dbReference type="PANTHER" id="PTHR33568">
    <property type="entry name" value="DNA POLYMERASE"/>
    <property type="match status" value="1"/>
</dbReference>
<evidence type="ECO:0000256" key="6">
    <source>
        <dbReference type="ARBA" id="ARBA00022932"/>
    </source>
</evidence>
<dbReference type="PROSITE" id="PS00028">
    <property type="entry name" value="ZINC_FINGER_C2H2_1"/>
    <property type="match status" value="1"/>
</dbReference>
<dbReference type="SUPFAM" id="SSF53098">
    <property type="entry name" value="Ribonuclease H-like"/>
    <property type="match status" value="1"/>
</dbReference>
<evidence type="ECO:0000256" key="8">
    <source>
        <dbReference type="ARBA" id="ARBA00049244"/>
    </source>
</evidence>
<dbReference type="Pfam" id="PF03175">
    <property type="entry name" value="DNA_pol_B_2"/>
    <property type="match status" value="2"/>
</dbReference>
<dbReference type="AlphaFoldDB" id="A0ABD2JMU9"/>
<comment type="caution">
    <text evidence="11">The sequence shown here is derived from an EMBL/GenBank/DDBJ whole genome shotgun (WGS) entry which is preliminary data.</text>
</comment>
<dbReference type="Gene3D" id="3.30.420.10">
    <property type="entry name" value="Ribonuclease H-like superfamily/Ribonuclease H"/>
    <property type="match status" value="1"/>
</dbReference>
<dbReference type="InterPro" id="IPR013087">
    <property type="entry name" value="Znf_C2H2_type"/>
</dbReference>
<feature type="compositionally biased region" description="Basic and acidic residues" evidence="9">
    <location>
        <begin position="1"/>
        <end position="10"/>
    </location>
</feature>
<evidence type="ECO:0000259" key="10">
    <source>
        <dbReference type="PROSITE" id="PS00028"/>
    </source>
</evidence>
<evidence type="ECO:0000256" key="3">
    <source>
        <dbReference type="ARBA" id="ARBA00022679"/>
    </source>
</evidence>
<organism evidence="11 12">
    <name type="scientific">Heterodera trifolii</name>
    <dbReference type="NCBI Taxonomy" id="157864"/>
    <lineage>
        <taxon>Eukaryota</taxon>
        <taxon>Metazoa</taxon>
        <taxon>Ecdysozoa</taxon>
        <taxon>Nematoda</taxon>
        <taxon>Chromadorea</taxon>
        <taxon>Rhabditida</taxon>
        <taxon>Tylenchina</taxon>
        <taxon>Tylenchomorpha</taxon>
        <taxon>Tylenchoidea</taxon>
        <taxon>Heteroderidae</taxon>
        <taxon>Heteroderinae</taxon>
        <taxon>Heterodera</taxon>
    </lineage>
</organism>
<dbReference type="GO" id="GO:0003677">
    <property type="term" value="F:DNA binding"/>
    <property type="evidence" value="ECO:0007669"/>
    <property type="project" value="UniProtKB-KW"/>
</dbReference>
<feature type="compositionally biased region" description="Polar residues" evidence="9">
    <location>
        <begin position="12"/>
        <end position="21"/>
    </location>
</feature>
<dbReference type="Gene3D" id="3.40.960.10">
    <property type="entry name" value="VSR Endonuclease"/>
    <property type="match status" value="1"/>
</dbReference>
<dbReference type="InterPro" id="IPR043502">
    <property type="entry name" value="DNA/RNA_pol_sf"/>
</dbReference>
<protein>
    <recommendedName>
        <fullName evidence="2">DNA-directed DNA polymerase</fullName>
        <ecNumber evidence="2">2.7.7.7</ecNumber>
    </recommendedName>
</protein>
<dbReference type="InterPro" id="IPR004868">
    <property type="entry name" value="DNA-dir_DNA_pol_B_mt/vir"/>
</dbReference>
<dbReference type="GO" id="GO:0042575">
    <property type="term" value="C:DNA polymerase complex"/>
    <property type="evidence" value="ECO:0007669"/>
    <property type="project" value="UniProtKB-ARBA"/>
</dbReference>
<feature type="compositionally biased region" description="Polar residues" evidence="9">
    <location>
        <begin position="50"/>
        <end position="70"/>
    </location>
</feature>
<evidence type="ECO:0000256" key="1">
    <source>
        <dbReference type="ARBA" id="ARBA00005755"/>
    </source>
</evidence>
<dbReference type="PROSITE" id="PS00116">
    <property type="entry name" value="DNA_POLYMERASE_B"/>
    <property type="match status" value="1"/>
</dbReference>
<keyword evidence="4" id="KW-0548">Nucleotidyltransferase</keyword>
<dbReference type="SUPFAM" id="SSF56672">
    <property type="entry name" value="DNA/RNA polymerases"/>
    <property type="match status" value="1"/>
</dbReference>
<gene>
    <name evidence="11" type="ORF">niasHT_020813</name>
</gene>
<dbReference type="GO" id="GO:0006260">
    <property type="term" value="P:DNA replication"/>
    <property type="evidence" value="ECO:0007669"/>
    <property type="project" value="UniProtKB-KW"/>
</dbReference>
<dbReference type="InterPro" id="IPR017964">
    <property type="entry name" value="DNA-dir_DNA_pol_B_CS"/>
</dbReference>
<comment type="catalytic activity">
    <reaction evidence="8">
        <text>DNA(n) + a 2'-deoxyribonucleoside 5'-triphosphate = DNA(n+1) + diphosphate</text>
        <dbReference type="Rhea" id="RHEA:22508"/>
        <dbReference type="Rhea" id="RHEA-COMP:17339"/>
        <dbReference type="Rhea" id="RHEA-COMP:17340"/>
        <dbReference type="ChEBI" id="CHEBI:33019"/>
        <dbReference type="ChEBI" id="CHEBI:61560"/>
        <dbReference type="ChEBI" id="CHEBI:173112"/>
        <dbReference type="EC" id="2.7.7.7"/>
    </reaction>
</comment>
<dbReference type="Gene3D" id="3.90.1600.10">
    <property type="entry name" value="Palm domain of DNA polymerase"/>
    <property type="match status" value="1"/>
</dbReference>
<keyword evidence="5" id="KW-0235">DNA replication</keyword>
<proteinExistence type="inferred from homology"/>
<comment type="similarity">
    <text evidence="1">Belongs to the DNA polymerase type-B family.</text>
</comment>
<dbReference type="InterPro" id="IPR023211">
    <property type="entry name" value="DNA_pol_palm_dom_sf"/>
</dbReference>